<comment type="similarity">
    <text evidence="4 13">In the N-terminal section; belongs to the cytidine and deoxycytidylate deaminase family.</text>
</comment>
<comment type="pathway">
    <text evidence="3 13">Cofactor biosynthesis; riboflavin biosynthesis; 5-amino-6-(D-ribitylamino)uracil from GTP: step 3/4.</text>
</comment>
<dbReference type="GO" id="GO:0009231">
    <property type="term" value="P:riboflavin biosynthetic process"/>
    <property type="evidence" value="ECO:0007669"/>
    <property type="project" value="UniProtKB-UniPathway"/>
</dbReference>
<feature type="binding site" evidence="16">
    <location>
        <position position="51"/>
    </location>
    <ligand>
        <name>Zn(2+)</name>
        <dbReference type="ChEBI" id="CHEBI:29105"/>
        <note>catalytic</note>
    </ligand>
</feature>
<evidence type="ECO:0000256" key="4">
    <source>
        <dbReference type="ARBA" id="ARBA00005259"/>
    </source>
</evidence>
<keyword evidence="7 13" id="KW-0479">Metal-binding</keyword>
<feature type="binding site" evidence="15">
    <location>
        <position position="288"/>
    </location>
    <ligand>
        <name>substrate</name>
    </ligand>
</feature>
<dbReference type="UniPathway" id="UPA00275">
    <property type="reaction ID" value="UER00401"/>
</dbReference>
<dbReference type="EC" id="1.1.1.193" evidence="13"/>
<comment type="catalytic activity">
    <reaction evidence="13">
        <text>5-amino-6-(5-phospho-D-ribitylamino)uracil + NADP(+) = 5-amino-6-(5-phospho-D-ribosylamino)uracil + NADPH + H(+)</text>
        <dbReference type="Rhea" id="RHEA:17845"/>
        <dbReference type="ChEBI" id="CHEBI:15378"/>
        <dbReference type="ChEBI" id="CHEBI:57783"/>
        <dbReference type="ChEBI" id="CHEBI:58349"/>
        <dbReference type="ChEBI" id="CHEBI:58421"/>
        <dbReference type="ChEBI" id="CHEBI:58453"/>
        <dbReference type="EC" id="1.1.1.193"/>
    </reaction>
</comment>
<dbReference type="PANTHER" id="PTHR38011:SF7">
    <property type="entry name" value="2,5-DIAMINO-6-RIBOSYLAMINO-4(3H)-PYRIMIDINONE 5'-PHOSPHATE REDUCTASE"/>
    <property type="match status" value="1"/>
</dbReference>
<dbReference type="InterPro" id="IPR024072">
    <property type="entry name" value="DHFR-like_dom_sf"/>
</dbReference>
<feature type="binding site" evidence="16">
    <location>
        <position position="87"/>
    </location>
    <ligand>
        <name>Zn(2+)</name>
        <dbReference type="ChEBI" id="CHEBI:29105"/>
        <note>catalytic</note>
    </ligand>
</feature>
<dbReference type="FunFam" id="3.40.140.10:FF:000025">
    <property type="entry name" value="Riboflavin biosynthesis protein RibD"/>
    <property type="match status" value="1"/>
</dbReference>
<dbReference type="InterPro" id="IPR002125">
    <property type="entry name" value="CMP_dCMP_dom"/>
</dbReference>
<accession>A0A5K7S8C7</accession>
<dbReference type="GO" id="GO:0008835">
    <property type="term" value="F:diaminohydroxyphosphoribosylaminopyrimidine deaminase activity"/>
    <property type="evidence" value="ECO:0007669"/>
    <property type="project" value="UniProtKB-EC"/>
</dbReference>
<evidence type="ECO:0000256" key="6">
    <source>
        <dbReference type="ARBA" id="ARBA00022619"/>
    </source>
</evidence>
<feature type="domain" description="CMP/dCMP-type deaminase" evidence="17">
    <location>
        <begin position="2"/>
        <end position="126"/>
    </location>
</feature>
<evidence type="ECO:0000256" key="5">
    <source>
        <dbReference type="ARBA" id="ARBA00007417"/>
    </source>
</evidence>
<evidence type="ECO:0000313" key="19">
    <source>
        <dbReference type="Proteomes" id="UP001193389"/>
    </source>
</evidence>
<dbReference type="InterPro" id="IPR004794">
    <property type="entry name" value="Eubact_RibD"/>
</dbReference>
<evidence type="ECO:0000256" key="14">
    <source>
        <dbReference type="PIRSR" id="PIRSR006769-1"/>
    </source>
</evidence>
<dbReference type="Gene3D" id="3.40.430.10">
    <property type="entry name" value="Dihydrofolate Reductase, subunit A"/>
    <property type="match status" value="1"/>
</dbReference>
<evidence type="ECO:0000256" key="1">
    <source>
        <dbReference type="ARBA" id="ARBA00002151"/>
    </source>
</evidence>
<dbReference type="AlphaFoldDB" id="A0A5K7S8C7"/>
<feature type="binding site" evidence="16">
    <location>
        <position position="78"/>
    </location>
    <ligand>
        <name>Zn(2+)</name>
        <dbReference type="ChEBI" id="CHEBI:29105"/>
        <note>catalytic</note>
    </ligand>
</feature>
<dbReference type="CDD" id="cd01284">
    <property type="entry name" value="Riboflavin_deaminase-reductase"/>
    <property type="match status" value="1"/>
</dbReference>
<keyword evidence="11 13" id="KW-0560">Oxidoreductase</keyword>
<dbReference type="PANTHER" id="PTHR38011">
    <property type="entry name" value="DIHYDROFOLATE REDUCTASE FAMILY PROTEIN (AFU_ORTHOLOGUE AFUA_8G06820)"/>
    <property type="match status" value="1"/>
</dbReference>
<keyword evidence="6 13" id="KW-0686">Riboflavin biosynthesis</keyword>
<dbReference type="EC" id="3.5.4.26" evidence="13"/>
<evidence type="ECO:0000256" key="7">
    <source>
        <dbReference type="ARBA" id="ARBA00022723"/>
    </source>
</evidence>
<dbReference type="InterPro" id="IPR050765">
    <property type="entry name" value="Riboflavin_Biosynth_HTPR"/>
</dbReference>
<comment type="pathway">
    <text evidence="2 13">Cofactor biosynthesis; riboflavin biosynthesis; 5-amino-6-(D-ribitylamino)uracil from GTP: step 2/4.</text>
</comment>
<dbReference type="EMBL" id="AP018694">
    <property type="protein sequence ID" value="BBE17709.1"/>
    <property type="molecule type" value="Genomic_DNA"/>
</dbReference>
<feature type="binding site" evidence="15">
    <location>
        <position position="210"/>
    </location>
    <ligand>
        <name>substrate</name>
    </ligand>
</feature>
<dbReference type="Pfam" id="PF00383">
    <property type="entry name" value="dCMP_cyt_deam_1"/>
    <property type="match status" value="1"/>
</dbReference>
<dbReference type="InterPro" id="IPR016192">
    <property type="entry name" value="APOBEC/CMP_deaminase_Zn-bd"/>
</dbReference>
<proteinExistence type="inferred from homology"/>
<feature type="binding site" evidence="15">
    <location>
        <begin position="290"/>
        <end position="296"/>
    </location>
    <ligand>
        <name>NADP(+)</name>
        <dbReference type="ChEBI" id="CHEBI:58349"/>
    </ligand>
</feature>
<dbReference type="GO" id="GO:0008703">
    <property type="term" value="F:5-amino-6-(5-phosphoribosylamino)uracil reductase activity"/>
    <property type="evidence" value="ECO:0007669"/>
    <property type="project" value="UniProtKB-EC"/>
</dbReference>
<feature type="binding site" evidence="15">
    <location>
        <position position="206"/>
    </location>
    <ligand>
        <name>substrate</name>
    </ligand>
</feature>
<comment type="similarity">
    <text evidence="5 13">In the C-terminal section; belongs to the HTP reductase family.</text>
</comment>
<feature type="active site" description="Proton donor" evidence="14">
    <location>
        <position position="53"/>
    </location>
</feature>
<evidence type="ECO:0000256" key="15">
    <source>
        <dbReference type="PIRSR" id="PIRSR006769-2"/>
    </source>
</evidence>
<evidence type="ECO:0000256" key="2">
    <source>
        <dbReference type="ARBA" id="ARBA00004882"/>
    </source>
</evidence>
<feature type="binding site" evidence="15">
    <location>
        <position position="176"/>
    </location>
    <ligand>
        <name>NADP(+)</name>
        <dbReference type="ChEBI" id="CHEBI:58349"/>
    </ligand>
</feature>
<dbReference type="InterPro" id="IPR002734">
    <property type="entry name" value="RibDG_C"/>
</dbReference>
<dbReference type="PIRSF" id="PIRSF006769">
    <property type="entry name" value="RibD"/>
    <property type="match status" value="1"/>
</dbReference>
<feature type="binding site" evidence="15">
    <location>
        <position position="157"/>
    </location>
    <ligand>
        <name>NADP(+)</name>
        <dbReference type="ChEBI" id="CHEBI:58349"/>
    </ligand>
</feature>
<dbReference type="GO" id="GO:0008270">
    <property type="term" value="F:zinc ion binding"/>
    <property type="evidence" value="ECO:0007669"/>
    <property type="project" value="InterPro"/>
</dbReference>
<comment type="function">
    <text evidence="1 13">Converts 2,5-diamino-6-(ribosylamino)-4(3h)-pyrimidinone 5'-phosphate into 5-amino-6-(ribosylamino)-2,4(1h,3h)-pyrimidinedione 5'-phosphate.</text>
</comment>
<keyword evidence="10 13" id="KW-0521">NADP</keyword>
<evidence type="ECO:0000256" key="8">
    <source>
        <dbReference type="ARBA" id="ARBA00022801"/>
    </source>
</evidence>
<gene>
    <name evidence="18" type="ORF">AQPE_1866</name>
</gene>
<keyword evidence="12" id="KW-0511">Multifunctional enzyme</keyword>
<sequence>MSTPETFMQRCLDLALLGIGDVAPNPMVGCVIVHNGKIIGEGYHEKFGQPHAEVNAIRSVKNPELLKESTLYVSLEPCAHFGKTPPCSDLIIETQIPKVVIGTIDPFAAVAGKGIERMQKAGIEVEVGLLEKKCRTINRRFFTFHEQKRPYIILKWAQTLDGFIDTDRTETKHPTWITNALSKRLVHKQRSEESAILIGTNTAEYDNPALTVREWTGSQPIRMVLDRSGRLNPNLIIFDGKAPTWVFTGIDQEDRENLKFIKLDFGRNILPQMMEELYKRDILSVIVEGGSELLNSFLELNLWDEAFVYTGNQFFGKGVAAPHISGKTIAYRKLDDCKLHVLKNK</sequence>
<dbReference type="SUPFAM" id="SSF53597">
    <property type="entry name" value="Dihydrofolate reductase-like"/>
    <property type="match status" value="1"/>
</dbReference>
<feature type="binding site" evidence="15">
    <location>
        <position position="213"/>
    </location>
    <ligand>
        <name>substrate</name>
    </ligand>
</feature>
<keyword evidence="8 13" id="KW-0378">Hydrolase</keyword>
<dbReference type="RefSeq" id="WP_318350688.1">
    <property type="nucleotide sequence ID" value="NZ_AP018694.1"/>
</dbReference>
<evidence type="ECO:0000256" key="10">
    <source>
        <dbReference type="ARBA" id="ARBA00022857"/>
    </source>
</evidence>
<comment type="catalytic activity">
    <reaction evidence="13">
        <text>2,5-diamino-6-hydroxy-4-(5-phosphoribosylamino)-pyrimidine + H2O + H(+) = 5-amino-6-(5-phospho-D-ribosylamino)uracil + NH4(+)</text>
        <dbReference type="Rhea" id="RHEA:21868"/>
        <dbReference type="ChEBI" id="CHEBI:15377"/>
        <dbReference type="ChEBI" id="CHEBI:15378"/>
        <dbReference type="ChEBI" id="CHEBI:28938"/>
        <dbReference type="ChEBI" id="CHEBI:58453"/>
        <dbReference type="ChEBI" id="CHEBI:58614"/>
        <dbReference type="EC" id="3.5.4.26"/>
    </reaction>
</comment>
<protein>
    <recommendedName>
        <fullName evidence="13">Riboflavin biosynthesis protein RibD</fullName>
    </recommendedName>
    <domain>
        <recommendedName>
            <fullName evidence="13">Diaminohydroxyphosphoribosylaminopyrimidine deaminase</fullName>
            <shortName evidence="13">DRAP deaminase</shortName>
            <ecNumber evidence="13">3.5.4.26</ecNumber>
        </recommendedName>
        <alternativeName>
            <fullName evidence="13">Riboflavin-specific deaminase</fullName>
        </alternativeName>
    </domain>
    <domain>
        <recommendedName>
            <fullName evidence="13">5-amino-6-(5-phosphoribosylamino)uracil reductase</fullName>
            <ecNumber evidence="13">1.1.1.193</ecNumber>
        </recommendedName>
        <alternativeName>
            <fullName evidence="13">HTP reductase</fullName>
        </alternativeName>
    </domain>
</protein>
<evidence type="ECO:0000256" key="3">
    <source>
        <dbReference type="ARBA" id="ARBA00004910"/>
    </source>
</evidence>
<dbReference type="PROSITE" id="PS00903">
    <property type="entry name" value="CYT_DCMP_DEAMINASES_1"/>
    <property type="match status" value="1"/>
</dbReference>
<feature type="binding site" evidence="15">
    <location>
        <position position="190"/>
    </location>
    <ligand>
        <name>substrate</name>
    </ligand>
</feature>
<evidence type="ECO:0000256" key="16">
    <source>
        <dbReference type="PIRSR" id="PIRSR006769-3"/>
    </source>
</evidence>
<name>A0A5K7S8C7_9BACT</name>
<dbReference type="Gene3D" id="3.40.140.10">
    <property type="entry name" value="Cytidine Deaminase, domain 2"/>
    <property type="match status" value="1"/>
</dbReference>
<keyword evidence="19" id="KW-1185">Reference proteome</keyword>
<dbReference type="InterPro" id="IPR016193">
    <property type="entry name" value="Cytidine_deaminase-like"/>
</dbReference>
<organism evidence="18 19">
    <name type="scientific">Aquipluma nitroreducens</name>
    <dbReference type="NCBI Taxonomy" id="2010828"/>
    <lineage>
        <taxon>Bacteria</taxon>
        <taxon>Pseudomonadati</taxon>
        <taxon>Bacteroidota</taxon>
        <taxon>Bacteroidia</taxon>
        <taxon>Marinilabiliales</taxon>
        <taxon>Prolixibacteraceae</taxon>
        <taxon>Aquipluma</taxon>
    </lineage>
</organism>
<comment type="cofactor">
    <cofactor evidence="13 16">
        <name>Zn(2+)</name>
        <dbReference type="ChEBI" id="CHEBI:29105"/>
    </cofactor>
    <text evidence="13 16">Binds 1 zinc ion.</text>
</comment>
<dbReference type="KEGG" id="anf:AQPE_1866"/>
<evidence type="ECO:0000313" key="18">
    <source>
        <dbReference type="EMBL" id="BBE17709.1"/>
    </source>
</evidence>
<reference evidence="18" key="1">
    <citation type="journal article" date="2020" name="Int. J. Syst. Evol. Microbiol.">
        <title>Aquipluma nitroreducens gen. nov. sp. nov., a novel facultatively anaerobic bacterium isolated from a freshwater lake.</title>
        <authorList>
            <person name="Watanabe M."/>
            <person name="Kojima H."/>
            <person name="Fukui M."/>
        </authorList>
    </citation>
    <scope>NUCLEOTIDE SEQUENCE</scope>
    <source>
        <strain evidence="18">MeG22</strain>
    </source>
</reference>
<dbReference type="NCBIfam" id="TIGR00326">
    <property type="entry name" value="eubact_ribD"/>
    <property type="match status" value="1"/>
</dbReference>
<evidence type="ECO:0000256" key="12">
    <source>
        <dbReference type="ARBA" id="ARBA00023268"/>
    </source>
</evidence>
<dbReference type="SUPFAM" id="SSF53927">
    <property type="entry name" value="Cytidine deaminase-like"/>
    <property type="match status" value="1"/>
</dbReference>
<evidence type="ECO:0000256" key="13">
    <source>
        <dbReference type="PIRNR" id="PIRNR006769"/>
    </source>
</evidence>
<dbReference type="PROSITE" id="PS51747">
    <property type="entry name" value="CYT_DCMP_DEAMINASES_2"/>
    <property type="match status" value="1"/>
</dbReference>
<dbReference type="Pfam" id="PF01872">
    <property type="entry name" value="RibD_C"/>
    <property type="match status" value="1"/>
</dbReference>
<evidence type="ECO:0000256" key="9">
    <source>
        <dbReference type="ARBA" id="ARBA00022833"/>
    </source>
</evidence>
<evidence type="ECO:0000259" key="17">
    <source>
        <dbReference type="PROSITE" id="PS51747"/>
    </source>
</evidence>
<dbReference type="Proteomes" id="UP001193389">
    <property type="component" value="Chromosome"/>
</dbReference>
<evidence type="ECO:0000256" key="11">
    <source>
        <dbReference type="ARBA" id="ARBA00023002"/>
    </source>
</evidence>
<keyword evidence="9 13" id="KW-0862">Zinc</keyword>
<feature type="binding site" evidence="15">
    <location>
        <position position="202"/>
    </location>
    <ligand>
        <name>NADP(+)</name>
        <dbReference type="ChEBI" id="CHEBI:58349"/>
    </ligand>
</feature>